<keyword evidence="3" id="KW-1185">Reference proteome</keyword>
<evidence type="ECO:0000256" key="1">
    <source>
        <dbReference type="SAM" id="MobiDB-lite"/>
    </source>
</evidence>
<gene>
    <name evidence="2" type="ORF">KP509_08G046400</name>
</gene>
<dbReference type="EMBL" id="CM035413">
    <property type="protein sequence ID" value="KAH7431394.1"/>
    <property type="molecule type" value="Genomic_DNA"/>
</dbReference>
<name>A0A8T2UDN3_CERRI</name>
<organism evidence="2 3">
    <name type="scientific">Ceratopteris richardii</name>
    <name type="common">Triangle waterfern</name>
    <dbReference type="NCBI Taxonomy" id="49495"/>
    <lineage>
        <taxon>Eukaryota</taxon>
        <taxon>Viridiplantae</taxon>
        <taxon>Streptophyta</taxon>
        <taxon>Embryophyta</taxon>
        <taxon>Tracheophyta</taxon>
        <taxon>Polypodiopsida</taxon>
        <taxon>Polypodiidae</taxon>
        <taxon>Polypodiales</taxon>
        <taxon>Pteridineae</taxon>
        <taxon>Pteridaceae</taxon>
        <taxon>Parkerioideae</taxon>
        <taxon>Ceratopteris</taxon>
    </lineage>
</organism>
<sequence length="70" mass="8048">MTNSSLLDVETSRSRSSFSRGPRCGVVAEHFCKRLDFNKEMRVPRLQLMLKVTLQKSQKKDQSTTNGFIQ</sequence>
<feature type="region of interest" description="Disordered" evidence="1">
    <location>
        <begin position="1"/>
        <end position="22"/>
    </location>
</feature>
<reference evidence="2" key="1">
    <citation type="submission" date="2021-08" db="EMBL/GenBank/DDBJ databases">
        <title>WGS assembly of Ceratopteris richardii.</title>
        <authorList>
            <person name="Marchant D.B."/>
            <person name="Chen G."/>
            <person name="Jenkins J."/>
            <person name="Shu S."/>
            <person name="Leebens-Mack J."/>
            <person name="Grimwood J."/>
            <person name="Schmutz J."/>
            <person name="Soltis P."/>
            <person name="Soltis D."/>
            <person name="Chen Z.-H."/>
        </authorList>
    </citation>
    <scope>NUCLEOTIDE SEQUENCE</scope>
    <source>
        <strain evidence="2">Whitten #5841</strain>
        <tissue evidence="2">Leaf</tissue>
    </source>
</reference>
<accession>A0A8T2UDN3</accession>
<comment type="caution">
    <text evidence="2">The sequence shown here is derived from an EMBL/GenBank/DDBJ whole genome shotgun (WGS) entry which is preliminary data.</text>
</comment>
<protein>
    <submittedName>
        <fullName evidence="2">Uncharacterized protein</fullName>
    </submittedName>
</protein>
<dbReference type="Proteomes" id="UP000825935">
    <property type="component" value="Chromosome 8"/>
</dbReference>
<proteinExistence type="predicted"/>
<evidence type="ECO:0000313" key="3">
    <source>
        <dbReference type="Proteomes" id="UP000825935"/>
    </source>
</evidence>
<evidence type="ECO:0000313" key="2">
    <source>
        <dbReference type="EMBL" id="KAH7431394.1"/>
    </source>
</evidence>
<dbReference type="AlphaFoldDB" id="A0A8T2UDN3"/>